<dbReference type="KEGG" id="tuz:TUZN_0105"/>
<keyword evidence="3" id="KW-1185">Reference proteome</keyword>
<keyword evidence="1" id="KW-0472">Membrane</keyword>
<feature type="transmembrane region" description="Helical" evidence="1">
    <location>
        <begin position="64"/>
        <end position="86"/>
    </location>
</feature>
<dbReference type="OrthoDB" id="386109at2157"/>
<dbReference type="GeneID" id="10359657"/>
<dbReference type="eggNOG" id="arCOG05712">
    <property type="taxonomic scope" value="Archaea"/>
</dbReference>
<dbReference type="RefSeq" id="WP_013678944.1">
    <property type="nucleotide sequence ID" value="NC_015315.1"/>
</dbReference>
<reference evidence="2 3" key="1">
    <citation type="journal article" date="2011" name="J. Bacteriol.">
        <title>Complete genome sequence of the thermoacidophilic crenarchaeon Thermoproteus uzoniensis 768-20.</title>
        <authorList>
            <person name="Mardanov A.V."/>
            <person name="Gumerov V.M."/>
            <person name="Beletsky A.V."/>
            <person name="Prokofeva M.I."/>
            <person name="Bonch-Osmolovskaya E.A."/>
            <person name="Ravin N.V."/>
            <person name="Skryabin K.G."/>
        </authorList>
    </citation>
    <scope>NUCLEOTIDE SEQUENCE [LARGE SCALE GENOMIC DNA]</scope>
    <source>
        <strain evidence="2 3">768-20</strain>
    </source>
</reference>
<evidence type="ECO:0000313" key="2">
    <source>
        <dbReference type="EMBL" id="AEA11608.1"/>
    </source>
</evidence>
<keyword evidence="1" id="KW-0812">Transmembrane</keyword>
<dbReference type="STRING" id="999630.TUZN_0105"/>
<feature type="transmembrane region" description="Helical" evidence="1">
    <location>
        <begin position="136"/>
        <end position="153"/>
    </location>
</feature>
<protein>
    <submittedName>
        <fullName evidence="2">Uncharacterized protein</fullName>
    </submittedName>
</protein>
<organism evidence="2 3">
    <name type="scientific">Thermoproteus uzoniensis (strain 768-20)</name>
    <dbReference type="NCBI Taxonomy" id="999630"/>
    <lineage>
        <taxon>Archaea</taxon>
        <taxon>Thermoproteota</taxon>
        <taxon>Thermoprotei</taxon>
        <taxon>Thermoproteales</taxon>
        <taxon>Thermoproteaceae</taxon>
        <taxon>Thermoproteus</taxon>
    </lineage>
</organism>
<evidence type="ECO:0000313" key="3">
    <source>
        <dbReference type="Proteomes" id="UP000008138"/>
    </source>
</evidence>
<feature type="transmembrane region" description="Helical" evidence="1">
    <location>
        <begin position="33"/>
        <end position="57"/>
    </location>
</feature>
<dbReference type="AlphaFoldDB" id="F2L1D8"/>
<dbReference type="Proteomes" id="UP000008138">
    <property type="component" value="Chromosome"/>
</dbReference>
<keyword evidence="1" id="KW-1133">Transmembrane helix</keyword>
<feature type="transmembrane region" description="Helical" evidence="1">
    <location>
        <begin position="106"/>
        <end position="129"/>
    </location>
</feature>
<sequence length="183" mass="19170">MFLVPNLILIAVSLYVIARGIQAYRSFREARIGLFAMGQIVFAFSLLLEGLAGAVAAPGLLRPLAPLVLLSYQIMGAGLLLIAISVSPSAAYAVFLAPEIQRADPALRSFLLLAADAGLAAYIGAVLLYRSLQGRGNPLVAAAYLLFSASLAAMRLYGLALVLRTAAAVFLAAGVTYAEAEKK</sequence>
<proteinExistence type="predicted"/>
<name>F2L1D8_THEU7</name>
<dbReference type="HOGENOM" id="CLU_1472161_0_0_2"/>
<dbReference type="EMBL" id="CP002590">
    <property type="protein sequence ID" value="AEA11608.1"/>
    <property type="molecule type" value="Genomic_DNA"/>
</dbReference>
<gene>
    <name evidence="2" type="ordered locus">TUZN_0105</name>
</gene>
<accession>F2L1D8</accession>
<reference key="2">
    <citation type="submission" date="2011-03" db="EMBL/GenBank/DDBJ databases">
        <title>Complete genome sequence of the thermoacidophilic crenarchaeon Thermoproteus uzoniensis 768-20.</title>
        <authorList>
            <person name="Mardanov A.V."/>
            <person name="Gumerov V.M."/>
            <person name="Beletsky A.V."/>
            <person name="Prokofeva M.I."/>
            <person name="Bonch-Osmolovskaya E.A."/>
            <person name="Ravin N.V."/>
            <person name="Skryabin K.G."/>
        </authorList>
    </citation>
    <scope>NUCLEOTIDE SEQUENCE</scope>
    <source>
        <strain>768-20</strain>
    </source>
</reference>
<evidence type="ECO:0000256" key="1">
    <source>
        <dbReference type="SAM" id="Phobius"/>
    </source>
</evidence>